<keyword evidence="1" id="KW-0472">Membrane</keyword>
<protein>
    <submittedName>
        <fullName evidence="2">Uncharacterized protein</fullName>
    </submittedName>
</protein>
<evidence type="ECO:0000313" key="3">
    <source>
        <dbReference type="Proteomes" id="UP000778951"/>
    </source>
</evidence>
<dbReference type="EMBL" id="JAATLM010000001">
    <property type="protein sequence ID" value="NIZ69781.1"/>
    <property type="molecule type" value="Genomic_DNA"/>
</dbReference>
<name>A0A968GH77_9SPIO</name>
<organism evidence="2 3">
    <name type="scientific">Entomospira culicis</name>
    <dbReference type="NCBI Taxonomy" id="2719989"/>
    <lineage>
        <taxon>Bacteria</taxon>
        <taxon>Pseudomonadati</taxon>
        <taxon>Spirochaetota</taxon>
        <taxon>Spirochaetia</taxon>
        <taxon>Spirochaetales</taxon>
        <taxon>Spirochaetaceae</taxon>
        <taxon>Entomospira</taxon>
    </lineage>
</organism>
<sequence length="211" mass="23797">MKTRKISKGWLLSPIIIATIISLLTMTFHWTDLNMGFQLTPSMLRYMRQPASVRLDYTQLPEALILQGNVDLRIESGEEFAIWVSPFIAYFAEIRQTDRSLTIRTSHAPANRNLTEMIRITLPTDNLMPSDITITGNSQFSLKNLQIQHLNLTSVGKQIGTITHSQMQHLTLSQMGVLTLYAEESKISHSTTRSLGRIQDHEQILSSGATS</sequence>
<evidence type="ECO:0000256" key="1">
    <source>
        <dbReference type="SAM" id="Phobius"/>
    </source>
</evidence>
<comment type="caution">
    <text evidence="2">The sequence shown here is derived from an EMBL/GenBank/DDBJ whole genome shotgun (WGS) entry which is preliminary data.</text>
</comment>
<proteinExistence type="predicted"/>
<keyword evidence="1" id="KW-1133">Transmembrane helix</keyword>
<dbReference type="Proteomes" id="UP000778951">
    <property type="component" value="Unassembled WGS sequence"/>
</dbReference>
<keyword evidence="3" id="KW-1185">Reference proteome</keyword>
<keyword evidence="1" id="KW-0812">Transmembrane</keyword>
<accession>A0A968GH77</accession>
<dbReference type="AlphaFoldDB" id="A0A968GH77"/>
<gene>
    <name evidence="2" type="ORF">HCT48_06095</name>
</gene>
<feature type="transmembrane region" description="Helical" evidence="1">
    <location>
        <begin position="9"/>
        <end position="30"/>
    </location>
</feature>
<reference evidence="2" key="1">
    <citation type="submission" date="2020-03" db="EMBL/GenBank/DDBJ databases">
        <title>Spirochaetal bacteria isolated from arthropods constitute a novel genus Entomospira genus novum within the order Spirochaetales.</title>
        <authorList>
            <person name="Grana-Miraglia L."/>
            <person name="Sikutova S."/>
            <person name="Fingerle V."/>
            <person name="Sing A."/>
            <person name="Castillo-Ramirez S."/>
            <person name="Margos G."/>
            <person name="Rudolf I."/>
        </authorList>
    </citation>
    <scope>NUCLEOTIDE SEQUENCE</scope>
    <source>
        <strain evidence="2">BR149</strain>
    </source>
</reference>
<evidence type="ECO:0000313" key="2">
    <source>
        <dbReference type="EMBL" id="NIZ69781.1"/>
    </source>
</evidence>
<dbReference type="RefSeq" id="WP_167695862.1">
    <property type="nucleotide sequence ID" value="NZ_CP118181.1"/>
</dbReference>